<proteinExistence type="predicted"/>
<reference evidence="1 2" key="1">
    <citation type="submission" date="2016-03" db="EMBL/GenBank/DDBJ databases">
        <authorList>
            <consortium name="Pathogen Informatics"/>
        </authorList>
    </citation>
    <scope>NUCLEOTIDE SEQUENCE [LARGE SCALE GENOMIC DNA]</scope>
    <source>
        <strain evidence="2">e1252</strain>
    </source>
</reference>
<dbReference type="AlphaFoldDB" id="A0A156H9Y7"/>
<gene>
    <name evidence="1" type="ORF">SAMEA2273318_02788</name>
</gene>
<evidence type="ECO:0000313" key="1">
    <source>
        <dbReference type="EMBL" id="CZV61230.1"/>
    </source>
</evidence>
<dbReference type="Proteomes" id="UP000076008">
    <property type="component" value="Unassembled WGS sequence"/>
</dbReference>
<accession>A0A156H9Y7</accession>
<name>A0A156H9Y7_ENTCL</name>
<protein>
    <submittedName>
        <fullName evidence="1">Uncharacterized protein</fullName>
    </submittedName>
</protein>
<organism evidence="1 2">
    <name type="scientific">Enterobacter cloacae</name>
    <dbReference type="NCBI Taxonomy" id="550"/>
    <lineage>
        <taxon>Bacteria</taxon>
        <taxon>Pseudomonadati</taxon>
        <taxon>Pseudomonadota</taxon>
        <taxon>Gammaproteobacteria</taxon>
        <taxon>Enterobacterales</taxon>
        <taxon>Enterobacteriaceae</taxon>
        <taxon>Enterobacter</taxon>
        <taxon>Enterobacter cloacae complex</taxon>
    </lineage>
</organism>
<sequence length="36" mass="3864">MYGLSLIRLGMFIALAIIASTAIGLFTYMVVTVLAE</sequence>
<dbReference type="EMBL" id="FJXR01000016">
    <property type="protein sequence ID" value="CZV61230.1"/>
    <property type="molecule type" value="Genomic_DNA"/>
</dbReference>
<evidence type="ECO:0000313" key="2">
    <source>
        <dbReference type="Proteomes" id="UP000076008"/>
    </source>
</evidence>